<organism evidence="2 3">
    <name type="scientific">Liparis tanakae</name>
    <name type="common">Tanaka's snailfish</name>
    <dbReference type="NCBI Taxonomy" id="230148"/>
    <lineage>
        <taxon>Eukaryota</taxon>
        <taxon>Metazoa</taxon>
        <taxon>Chordata</taxon>
        <taxon>Craniata</taxon>
        <taxon>Vertebrata</taxon>
        <taxon>Euteleostomi</taxon>
        <taxon>Actinopterygii</taxon>
        <taxon>Neopterygii</taxon>
        <taxon>Teleostei</taxon>
        <taxon>Neoteleostei</taxon>
        <taxon>Acanthomorphata</taxon>
        <taxon>Eupercaria</taxon>
        <taxon>Perciformes</taxon>
        <taxon>Cottioidei</taxon>
        <taxon>Cottales</taxon>
        <taxon>Liparidae</taxon>
        <taxon>Liparis</taxon>
    </lineage>
</organism>
<protein>
    <submittedName>
        <fullName evidence="2">Uncharacterized protein</fullName>
    </submittedName>
</protein>
<gene>
    <name evidence="2" type="ORF">EYF80_004528</name>
</gene>
<evidence type="ECO:0000313" key="2">
    <source>
        <dbReference type="EMBL" id="TNN85178.1"/>
    </source>
</evidence>
<proteinExistence type="predicted"/>
<evidence type="ECO:0000256" key="1">
    <source>
        <dbReference type="SAM" id="MobiDB-lite"/>
    </source>
</evidence>
<evidence type="ECO:0000313" key="3">
    <source>
        <dbReference type="Proteomes" id="UP000314294"/>
    </source>
</evidence>
<comment type="caution">
    <text evidence="2">The sequence shown here is derived from an EMBL/GenBank/DDBJ whole genome shotgun (WGS) entry which is preliminary data.</text>
</comment>
<reference evidence="2 3" key="1">
    <citation type="submission" date="2019-03" db="EMBL/GenBank/DDBJ databases">
        <title>First draft genome of Liparis tanakae, snailfish: a comprehensive survey of snailfish specific genes.</title>
        <authorList>
            <person name="Kim W."/>
            <person name="Song I."/>
            <person name="Jeong J.-H."/>
            <person name="Kim D."/>
            <person name="Kim S."/>
            <person name="Ryu S."/>
            <person name="Song J.Y."/>
            <person name="Lee S.K."/>
        </authorList>
    </citation>
    <scope>NUCLEOTIDE SEQUENCE [LARGE SCALE GENOMIC DNA]</scope>
    <source>
        <tissue evidence="2">Muscle</tissue>
    </source>
</reference>
<dbReference type="AlphaFoldDB" id="A0A4Z2J698"/>
<dbReference type="EMBL" id="SRLO01000022">
    <property type="protein sequence ID" value="TNN85178.1"/>
    <property type="molecule type" value="Genomic_DNA"/>
</dbReference>
<dbReference type="Proteomes" id="UP000314294">
    <property type="component" value="Unassembled WGS sequence"/>
</dbReference>
<feature type="compositionally biased region" description="Basic and acidic residues" evidence="1">
    <location>
        <begin position="1"/>
        <end position="14"/>
    </location>
</feature>
<accession>A0A4Z2J698</accession>
<sequence length="63" mass="7058">MAREFKIEEKHDTPRAAQAGRESNLGARWFHSDSPKQRSHSHVSPGGADLRLGKVARQKAAFF</sequence>
<name>A0A4Z2J698_9TELE</name>
<feature type="region of interest" description="Disordered" evidence="1">
    <location>
        <begin position="1"/>
        <end position="51"/>
    </location>
</feature>
<keyword evidence="3" id="KW-1185">Reference proteome</keyword>